<name>A0A921NUG8_9GAMM</name>
<protein>
    <submittedName>
        <fullName evidence="1">Membrane-fusion protein</fullName>
    </submittedName>
</protein>
<proteinExistence type="predicted"/>
<evidence type="ECO:0000313" key="2">
    <source>
        <dbReference type="Proteomes" id="UP000717981"/>
    </source>
</evidence>
<comment type="caution">
    <text evidence="1">The sequence shown here is derived from an EMBL/GenBank/DDBJ whole genome shotgun (WGS) entry which is preliminary data.</text>
</comment>
<dbReference type="OrthoDB" id="9775513at2"/>
<dbReference type="EMBL" id="PDWK01000016">
    <property type="protein sequence ID" value="KAF1689719.1"/>
    <property type="molecule type" value="Genomic_DNA"/>
</dbReference>
<evidence type="ECO:0000313" key="1">
    <source>
        <dbReference type="EMBL" id="KAF1689719.1"/>
    </source>
</evidence>
<sequence length="97" mass="10788">MPGLVEHKRCCYAGRVTRVSRSVLSGGELAAPAGNSQTSGPLYRVRVELRAQAITAYGKPEPLKPEMLLEADSLGERRRLFEWVREPLYSLTGRMAE</sequence>
<dbReference type="Proteomes" id="UP000717981">
    <property type="component" value="Unassembled WGS sequence"/>
</dbReference>
<dbReference type="AlphaFoldDB" id="A0A921NUG8"/>
<gene>
    <name evidence="1" type="ORF">CR938_04790</name>
</gene>
<accession>A0A921NUG8</accession>
<keyword evidence="2" id="KW-1185">Reference proteome</keyword>
<organism evidence="1 2">
    <name type="scientific">Pseudoxanthomonas taiwanensis</name>
    <dbReference type="NCBI Taxonomy" id="176598"/>
    <lineage>
        <taxon>Bacteria</taxon>
        <taxon>Pseudomonadati</taxon>
        <taxon>Pseudomonadota</taxon>
        <taxon>Gammaproteobacteria</taxon>
        <taxon>Lysobacterales</taxon>
        <taxon>Lysobacteraceae</taxon>
        <taxon>Pseudoxanthomonas</taxon>
    </lineage>
</organism>
<reference evidence="1" key="1">
    <citation type="submission" date="2017-10" db="EMBL/GenBank/DDBJ databases">
        <title>Whole genome sequencing of members of genus Pseudoxanthomonas.</title>
        <authorList>
            <person name="Kumar S."/>
            <person name="Bansal K."/>
            <person name="Kaur A."/>
            <person name="Patil P."/>
            <person name="Sharma S."/>
            <person name="Patil P.B."/>
        </authorList>
    </citation>
    <scope>NUCLEOTIDE SEQUENCE</scope>
    <source>
        <strain evidence="1">DSM 22914</strain>
    </source>
</reference>